<proteinExistence type="predicted"/>
<feature type="region of interest" description="Disordered" evidence="1">
    <location>
        <begin position="294"/>
        <end position="356"/>
    </location>
</feature>
<keyword evidence="3" id="KW-1185">Reference proteome</keyword>
<feature type="compositionally biased region" description="Pro residues" evidence="1">
    <location>
        <begin position="31"/>
        <end position="41"/>
    </location>
</feature>
<dbReference type="Proteomes" id="UP000243579">
    <property type="component" value="Unassembled WGS sequence"/>
</dbReference>
<name>A0A1V9ZNN5_ACHHY</name>
<evidence type="ECO:0000313" key="3">
    <source>
        <dbReference type="Proteomes" id="UP000243579"/>
    </source>
</evidence>
<feature type="compositionally biased region" description="Polar residues" evidence="1">
    <location>
        <begin position="338"/>
        <end position="347"/>
    </location>
</feature>
<evidence type="ECO:0000256" key="1">
    <source>
        <dbReference type="SAM" id="MobiDB-lite"/>
    </source>
</evidence>
<dbReference type="EMBL" id="JNBR01000052">
    <property type="protein sequence ID" value="OQR99594.1"/>
    <property type="molecule type" value="Genomic_DNA"/>
</dbReference>
<comment type="caution">
    <text evidence="2">The sequence shown here is derived from an EMBL/GenBank/DDBJ whole genome shotgun (WGS) entry which is preliminary data.</text>
</comment>
<accession>A0A1V9ZNN5</accession>
<feature type="region of interest" description="Disordered" evidence="1">
    <location>
        <begin position="1"/>
        <end position="41"/>
    </location>
</feature>
<reference evidence="2 3" key="1">
    <citation type="journal article" date="2014" name="Genome Biol. Evol.">
        <title>The secreted proteins of Achlya hypogyna and Thraustotheca clavata identify the ancestral oomycete secretome and reveal gene acquisitions by horizontal gene transfer.</title>
        <authorList>
            <person name="Misner I."/>
            <person name="Blouin N."/>
            <person name="Leonard G."/>
            <person name="Richards T.A."/>
            <person name="Lane C.E."/>
        </authorList>
    </citation>
    <scope>NUCLEOTIDE SEQUENCE [LARGE SCALE GENOMIC DNA]</scope>
    <source>
        <strain evidence="2 3">ATCC 48635</strain>
    </source>
</reference>
<evidence type="ECO:0000313" key="2">
    <source>
        <dbReference type="EMBL" id="OQR99594.1"/>
    </source>
</evidence>
<protein>
    <submittedName>
        <fullName evidence="2">Uncharacterized protein</fullName>
    </submittedName>
</protein>
<feature type="compositionally biased region" description="Low complexity" evidence="1">
    <location>
        <begin position="308"/>
        <end position="323"/>
    </location>
</feature>
<gene>
    <name evidence="2" type="ORF">ACHHYP_05544</name>
</gene>
<dbReference type="STRING" id="1202772.A0A1V9ZNN5"/>
<sequence>MPHHAVCVDGNGGQTGRVDPSAPLRRSLSNPVPPAVAPPPSVEPVVAQNTPFVVQAPPPTALLPTPVSSKLPQIGYFVYRTLDQVVVSRSPSLNDPVLLPSGAQKKIPPNELVVVTRREAGAGVVFLRIDADGGAPEYIHEAVNGRQKAELLAPMVDVRAYQIARQVRATRHPTHAAAATDTTELQPARLVSTDLYLDDLTGGEFVRLEQSGRWVPLAALTPLAIVRGRHVFVMKATAPLLSCVSAALAVPVVAVPSGTAVASTLVFEVPDPASCLVRAKVLGHTGWLRADRPRTMAASRRKLPAEPAPATETTAPTATASPALVAGKPHKLQRHPTVVSSAPTRVTNPPAPSDSRVQALEPVAPTPVSALVVQQPKPRAPLPVKIGIRSRPVEAAARVKLHIVLRGEHFLVVRTRPDGSQMLSHSLPRCMDERVDKAYAVGDRITQAVLGADASWSLGLRRADGSEYTVGGPANDQKSVTARMAQYTSLPGAAIVAIDDDGGVFVQDANGPRSHGLAVGVRLGRR</sequence>
<organism evidence="2 3">
    <name type="scientific">Achlya hypogyna</name>
    <name type="common">Oomycete</name>
    <name type="synonym">Protoachlya hypogyna</name>
    <dbReference type="NCBI Taxonomy" id="1202772"/>
    <lineage>
        <taxon>Eukaryota</taxon>
        <taxon>Sar</taxon>
        <taxon>Stramenopiles</taxon>
        <taxon>Oomycota</taxon>
        <taxon>Saprolegniomycetes</taxon>
        <taxon>Saprolegniales</taxon>
        <taxon>Achlyaceae</taxon>
        <taxon>Achlya</taxon>
    </lineage>
</organism>
<dbReference type="AlphaFoldDB" id="A0A1V9ZNN5"/>